<dbReference type="Proteomes" id="UP000266506">
    <property type="component" value="Unassembled WGS sequence"/>
</dbReference>
<dbReference type="Gene3D" id="3.40.1620.10">
    <property type="entry name" value="YefM-like domain"/>
    <property type="match status" value="1"/>
</dbReference>
<proteinExistence type="inferred from homology"/>
<name>A0A397QVQ4_9MOLU</name>
<protein>
    <submittedName>
        <fullName evidence="2">Antitoxin Phd_YefM of type II toxin-antitoxin system</fullName>
    </submittedName>
</protein>
<dbReference type="RefSeq" id="WP_119016739.1">
    <property type="nucleotide sequence ID" value="NZ_QXEV01000025.1"/>
</dbReference>
<sequence length="80" mass="9015">MQNINITTARAELFKLASSCIKYNNVININTKEGNVIMLSEEDYNSLIESLYLAGIPGMYESIIEGVNTPIEECVKVEWK</sequence>
<dbReference type="InParanoid" id="A0A397QVQ4"/>
<evidence type="ECO:0000313" key="3">
    <source>
        <dbReference type="Proteomes" id="UP000266506"/>
    </source>
</evidence>
<keyword evidence="3" id="KW-1185">Reference proteome</keyword>
<dbReference type="AlphaFoldDB" id="A0A397QVQ4"/>
<evidence type="ECO:0000256" key="1">
    <source>
        <dbReference type="ARBA" id="ARBA00009981"/>
    </source>
</evidence>
<dbReference type="InterPro" id="IPR036165">
    <property type="entry name" value="YefM-like_sf"/>
</dbReference>
<reference evidence="2 3" key="1">
    <citation type="submission" date="2018-08" db="EMBL/GenBank/DDBJ databases">
        <title>Genomic Encyclopedia of Archaeal and Bacterial Type Strains, Phase II (KMG-II): from individual species to whole genera.</title>
        <authorList>
            <person name="Goeker M."/>
        </authorList>
    </citation>
    <scope>NUCLEOTIDE SEQUENCE [LARGE SCALE GENOMIC DNA]</scope>
    <source>
        <strain evidence="2 3">ATCC 27112</strain>
    </source>
</reference>
<accession>A0A397QVQ4</accession>
<dbReference type="OrthoDB" id="9802003at2"/>
<evidence type="ECO:0000313" key="2">
    <source>
        <dbReference type="EMBL" id="RIA65006.1"/>
    </source>
</evidence>
<gene>
    <name evidence="2" type="ORF">EI71_01649</name>
</gene>
<dbReference type="EMBL" id="QXEV01000025">
    <property type="protein sequence ID" value="RIA65006.1"/>
    <property type="molecule type" value="Genomic_DNA"/>
</dbReference>
<dbReference type="SUPFAM" id="SSF143120">
    <property type="entry name" value="YefM-like"/>
    <property type="match status" value="1"/>
</dbReference>
<comment type="caution">
    <text evidence="2">The sequence shown here is derived from an EMBL/GenBank/DDBJ whole genome shotgun (WGS) entry which is preliminary data.</text>
</comment>
<organism evidence="2 3">
    <name type="scientific">Anaeroplasma bactoclasticum</name>
    <dbReference type="NCBI Taxonomy" id="2088"/>
    <lineage>
        <taxon>Bacteria</taxon>
        <taxon>Bacillati</taxon>
        <taxon>Mycoplasmatota</taxon>
        <taxon>Mollicutes</taxon>
        <taxon>Anaeroplasmatales</taxon>
        <taxon>Anaeroplasmataceae</taxon>
        <taxon>Anaeroplasma</taxon>
    </lineage>
</organism>
<comment type="similarity">
    <text evidence="1">Belongs to the phD/YefM antitoxin family.</text>
</comment>